<dbReference type="SUPFAM" id="SSF140500">
    <property type="entry name" value="BAS1536-like"/>
    <property type="match status" value="1"/>
</dbReference>
<dbReference type="CDD" id="cd00077">
    <property type="entry name" value="HDc"/>
    <property type="match status" value="1"/>
</dbReference>
<dbReference type="Gene3D" id="1.10.3210.10">
    <property type="entry name" value="Hypothetical protein af1432"/>
    <property type="match status" value="1"/>
</dbReference>
<accession>A0A0L6W2V8</accession>
<gene>
    <name evidence="2" type="ORF">Tfer_1416</name>
</gene>
<organism evidence="2 3">
    <name type="scientific">Thermincola ferriacetica</name>
    <dbReference type="NCBI Taxonomy" id="281456"/>
    <lineage>
        <taxon>Bacteria</taxon>
        <taxon>Bacillati</taxon>
        <taxon>Bacillota</taxon>
        <taxon>Clostridia</taxon>
        <taxon>Eubacteriales</taxon>
        <taxon>Thermincolaceae</taxon>
        <taxon>Thermincola</taxon>
    </lineage>
</organism>
<comment type="caution">
    <text evidence="2">The sequence shown here is derived from an EMBL/GenBank/DDBJ whole genome shotgun (WGS) entry which is preliminary data.</text>
</comment>
<proteinExistence type="predicted"/>
<protein>
    <recommendedName>
        <fullName evidence="1">HD domain-containing protein</fullName>
    </recommendedName>
</protein>
<dbReference type="Proteomes" id="UP000037175">
    <property type="component" value="Unassembled WGS sequence"/>
</dbReference>
<keyword evidence="3" id="KW-1185">Reference proteome</keyword>
<feature type="domain" description="HD" evidence="1">
    <location>
        <begin position="369"/>
        <end position="484"/>
    </location>
</feature>
<evidence type="ECO:0000313" key="2">
    <source>
        <dbReference type="EMBL" id="KNZ69806.1"/>
    </source>
</evidence>
<sequence>MSWSLKYIKKLQREIEKYKEQMLYVFNSEEDIAKQSYLLRLSQDLDKLMIRYQSFKKLLTSFQNMPYSVDFYMNTKFCEVRLDGDCRVLNIDKVENNLLYIIKDNFNNIVDVLYGIELNGRQPNKKANNFSFCDSGISIWLANKIFHKEKSEFLLVQNRDCRIIGILEKKQTQLLCRQKAMSASVRKKLCRIEEAFEHVPASIFVLDQELYIDYANSAAIKNFSEVLPVNYLHRRADLVFSGFFSNSYKEFINSKFWQYIKSGQECSEIEVKLLNYISLSAGIKVIKTGFDIECIVVSFVNSDDNSDELKQTVEALKSTTDELSQALSLFIPREIESKLRQIPEYKDIYNPETKKITVIAKIDEGGYWHVVNCLRILCQIDRLGVLKRFNIDKQLLIQAILIHDIGKIQPVLRIGDTVDPMAVFEKSSLHALRSSEFSAQMGYSKYVTLLVKYHHHREDELPPNFPRELIPAFKLFKIIDGLSAAITRRNATVTMELSNTKLIIYEENFERPEYNKKHILNFTDMINPEISIC</sequence>
<dbReference type="InterPro" id="IPR003607">
    <property type="entry name" value="HD/PDEase_dom"/>
</dbReference>
<evidence type="ECO:0000259" key="1">
    <source>
        <dbReference type="Pfam" id="PF01966"/>
    </source>
</evidence>
<evidence type="ECO:0000313" key="3">
    <source>
        <dbReference type="Proteomes" id="UP000037175"/>
    </source>
</evidence>
<dbReference type="GO" id="GO:0043937">
    <property type="term" value="P:regulation of sporulation"/>
    <property type="evidence" value="ECO:0007669"/>
    <property type="project" value="InterPro"/>
</dbReference>
<dbReference type="SUPFAM" id="SSF109604">
    <property type="entry name" value="HD-domain/PDEase-like"/>
    <property type="match status" value="1"/>
</dbReference>
<dbReference type="InterPro" id="IPR006674">
    <property type="entry name" value="HD_domain"/>
</dbReference>
<dbReference type="InterPro" id="IPR037208">
    <property type="entry name" value="Spo0E-like_sf"/>
</dbReference>
<dbReference type="AlphaFoldDB" id="A0A0L6W2V8"/>
<dbReference type="EMBL" id="LGTE01000008">
    <property type="protein sequence ID" value="KNZ69806.1"/>
    <property type="molecule type" value="Genomic_DNA"/>
</dbReference>
<dbReference type="Pfam" id="PF01966">
    <property type="entry name" value="HD"/>
    <property type="match status" value="1"/>
</dbReference>
<name>A0A0L6W2V8_9FIRM</name>
<dbReference type="RefSeq" id="WP_052217540.1">
    <property type="nucleotide sequence ID" value="NZ_LGTE01000008.1"/>
</dbReference>
<reference evidence="3" key="1">
    <citation type="submission" date="2015-07" db="EMBL/GenBank/DDBJ databases">
        <title>Complete Genome of Thermincola ferriacetica strain Z-0001T.</title>
        <authorList>
            <person name="Lusk B."/>
            <person name="Badalamenti J.P."/>
            <person name="Parameswaran P."/>
            <person name="Bond D.R."/>
            <person name="Torres C.I."/>
        </authorList>
    </citation>
    <scope>NUCLEOTIDE SEQUENCE [LARGE SCALE GENOMIC DNA]</scope>
    <source>
        <strain evidence="3">Z-0001</strain>
    </source>
</reference>